<sequence>MARNSRQKLLEAAENLLIDRGVNSLTVRRIGERAELNAALITYHFGGIAELLRELSELNTAPMRHAWAKLAEPLPGDDRDLEILLRRWLDPLTYPAAFTQDGLALSVIDEIASHGAQEIRQELNDEMRSVAQRVAAAAAPLLPKLETRELMLRLRFIAGAALGPPPRERASMNMLSTASEKPVDALTRFAMAALTG</sequence>
<keyword evidence="2 4" id="KW-0238">DNA-binding</keyword>
<gene>
    <name evidence="6" type="ORF">GRI91_02945</name>
</gene>
<dbReference type="PANTHER" id="PTHR30055:SF234">
    <property type="entry name" value="HTH-TYPE TRANSCRIPTIONAL REGULATOR BETI"/>
    <property type="match status" value="1"/>
</dbReference>
<dbReference type="EMBL" id="WTYT01000001">
    <property type="protein sequence ID" value="MXO64706.1"/>
    <property type="molecule type" value="Genomic_DNA"/>
</dbReference>
<dbReference type="Pfam" id="PF00440">
    <property type="entry name" value="TetR_N"/>
    <property type="match status" value="1"/>
</dbReference>
<proteinExistence type="predicted"/>
<evidence type="ECO:0000256" key="2">
    <source>
        <dbReference type="ARBA" id="ARBA00023125"/>
    </source>
</evidence>
<keyword evidence="1" id="KW-0805">Transcription regulation</keyword>
<dbReference type="InterPro" id="IPR009057">
    <property type="entry name" value="Homeodomain-like_sf"/>
</dbReference>
<keyword evidence="3" id="KW-0804">Transcription</keyword>
<comment type="caution">
    <text evidence="6">The sequence shown here is derived from an EMBL/GenBank/DDBJ whole genome shotgun (WGS) entry which is preliminary data.</text>
</comment>
<dbReference type="AlphaFoldDB" id="A0A6I4T198"/>
<dbReference type="PROSITE" id="PS50977">
    <property type="entry name" value="HTH_TETR_2"/>
    <property type="match status" value="1"/>
</dbReference>
<feature type="DNA-binding region" description="H-T-H motif" evidence="4">
    <location>
        <begin position="26"/>
        <end position="45"/>
    </location>
</feature>
<accession>A0A6I4T198</accession>
<evidence type="ECO:0000256" key="3">
    <source>
        <dbReference type="ARBA" id="ARBA00023163"/>
    </source>
</evidence>
<evidence type="ECO:0000313" key="6">
    <source>
        <dbReference type="EMBL" id="MXO64706.1"/>
    </source>
</evidence>
<name>A0A6I4T198_9SPHN</name>
<dbReference type="InterPro" id="IPR050109">
    <property type="entry name" value="HTH-type_TetR-like_transc_reg"/>
</dbReference>
<dbReference type="PANTHER" id="PTHR30055">
    <property type="entry name" value="HTH-TYPE TRANSCRIPTIONAL REGULATOR RUTR"/>
    <property type="match status" value="1"/>
</dbReference>
<dbReference type="GO" id="GO:0003700">
    <property type="term" value="F:DNA-binding transcription factor activity"/>
    <property type="evidence" value="ECO:0007669"/>
    <property type="project" value="TreeGrafter"/>
</dbReference>
<dbReference type="OrthoDB" id="2356263at2"/>
<feature type="domain" description="HTH tetR-type" evidence="5">
    <location>
        <begin position="3"/>
        <end position="63"/>
    </location>
</feature>
<dbReference type="SUPFAM" id="SSF46689">
    <property type="entry name" value="Homeodomain-like"/>
    <property type="match status" value="1"/>
</dbReference>
<organism evidence="6 7">
    <name type="scientific">Altericroceibacterium endophyticum</name>
    <dbReference type="NCBI Taxonomy" id="1808508"/>
    <lineage>
        <taxon>Bacteria</taxon>
        <taxon>Pseudomonadati</taxon>
        <taxon>Pseudomonadota</taxon>
        <taxon>Alphaproteobacteria</taxon>
        <taxon>Sphingomonadales</taxon>
        <taxon>Erythrobacteraceae</taxon>
        <taxon>Altericroceibacterium</taxon>
    </lineage>
</organism>
<dbReference type="InterPro" id="IPR001647">
    <property type="entry name" value="HTH_TetR"/>
</dbReference>
<keyword evidence="7" id="KW-1185">Reference proteome</keyword>
<dbReference type="Gene3D" id="1.10.357.10">
    <property type="entry name" value="Tetracycline Repressor, domain 2"/>
    <property type="match status" value="1"/>
</dbReference>
<dbReference type="GO" id="GO:0000976">
    <property type="term" value="F:transcription cis-regulatory region binding"/>
    <property type="evidence" value="ECO:0007669"/>
    <property type="project" value="TreeGrafter"/>
</dbReference>
<evidence type="ECO:0000256" key="4">
    <source>
        <dbReference type="PROSITE-ProRule" id="PRU00335"/>
    </source>
</evidence>
<dbReference type="RefSeq" id="WP_160735107.1">
    <property type="nucleotide sequence ID" value="NZ_WTYT01000001.1"/>
</dbReference>
<dbReference type="Proteomes" id="UP000438476">
    <property type="component" value="Unassembled WGS sequence"/>
</dbReference>
<reference evidence="6 7" key="1">
    <citation type="submission" date="2019-12" db="EMBL/GenBank/DDBJ databases">
        <title>Genomic-based taxomic classification of the family Erythrobacteraceae.</title>
        <authorList>
            <person name="Xu L."/>
        </authorList>
    </citation>
    <scope>NUCLEOTIDE SEQUENCE [LARGE SCALE GENOMIC DNA]</scope>
    <source>
        <strain evidence="6 7">LMG 29518</strain>
    </source>
</reference>
<evidence type="ECO:0000256" key="1">
    <source>
        <dbReference type="ARBA" id="ARBA00023015"/>
    </source>
</evidence>
<evidence type="ECO:0000259" key="5">
    <source>
        <dbReference type="PROSITE" id="PS50977"/>
    </source>
</evidence>
<protein>
    <submittedName>
        <fullName evidence="6">TetR family transcriptional regulator</fullName>
    </submittedName>
</protein>
<evidence type="ECO:0000313" key="7">
    <source>
        <dbReference type="Proteomes" id="UP000438476"/>
    </source>
</evidence>